<dbReference type="Proteomes" id="UP000315971">
    <property type="component" value="Unassembled WGS sequence"/>
</dbReference>
<organism evidence="1 2">
    <name type="scientific">Solitalea koreensis</name>
    <dbReference type="NCBI Taxonomy" id="543615"/>
    <lineage>
        <taxon>Bacteria</taxon>
        <taxon>Pseudomonadati</taxon>
        <taxon>Bacteroidota</taxon>
        <taxon>Sphingobacteriia</taxon>
        <taxon>Sphingobacteriales</taxon>
        <taxon>Sphingobacteriaceae</taxon>
        <taxon>Solitalea</taxon>
    </lineage>
</organism>
<evidence type="ECO:0000313" key="1">
    <source>
        <dbReference type="EMBL" id="SMO43554.1"/>
    </source>
</evidence>
<sequence>MVRYFYLILVFVMLCESQCNGQSISEKQIPGIYFLESMPEISAGFKFNADHTFEYTFTYGVVDKWGKGTWKLYRNQLVLKSEKSQPDKDFVLVYSDSSHHDGLIVKIIDSLQLPIPNIDCRLGGVTGVVVRTNDNGEALFPDQNSGLLEMMHPIYGTRISAFDLDSTCNFFLFSPSCDISEVYFKNFKIVVSSDILLVVMLPGIPTNDMVNIRSYKFKKIK</sequence>
<name>A0A521B8Y5_9SPHI</name>
<keyword evidence="2" id="KW-1185">Reference proteome</keyword>
<proteinExistence type="predicted"/>
<reference evidence="1 2" key="1">
    <citation type="submission" date="2017-05" db="EMBL/GenBank/DDBJ databases">
        <authorList>
            <person name="Varghese N."/>
            <person name="Submissions S."/>
        </authorList>
    </citation>
    <scope>NUCLEOTIDE SEQUENCE [LARGE SCALE GENOMIC DNA]</scope>
    <source>
        <strain evidence="1 2">DSM 21342</strain>
    </source>
</reference>
<protein>
    <submittedName>
        <fullName evidence="1">Uncharacterized protein</fullName>
    </submittedName>
</protein>
<accession>A0A521B8Y5</accession>
<dbReference type="EMBL" id="FXSZ01000002">
    <property type="protein sequence ID" value="SMO43554.1"/>
    <property type="molecule type" value="Genomic_DNA"/>
</dbReference>
<dbReference type="AlphaFoldDB" id="A0A521B8Y5"/>
<evidence type="ECO:0000313" key="2">
    <source>
        <dbReference type="Proteomes" id="UP000315971"/>
    </source>
</evidence>
<gene>
    <name evidence="1" type="ORF">SAMN06265350_10211</name>
</gene>